<dbReference type="SUPFAM" id="SSF55729">
    <property type="entry name" value="Acyl-CoA N-acyltransferases (Nat)"/>
    <property type="match status" value="1"/>
</dbReference>
<dbReference type="PROSITE" id="PS51186">
    <property type="entry name" value="GNAT"/>
    <property type="match status" value="1"/>
</dbReference>
<keyword evidence="3" id="KW-1185">Reference proteome</keyword>
<evidence type="ECO:0000313" key="3">
    <source>
        <dbReference type="Proteomes" id="UP000297982"/>
    </source>
</evidence>
<reference evidence="2 3" key="1">
    <citation type="journal article" date="2003" name="Int. J. Syst. Evol. Microbiol.">
        <title>Halobacillus salinus sp. nov., isolated from a salt lake on the coast of the East Sea in Korea.</title>
        <authorList>
            <person name="Yoon J.H."/>
            <person name="Kang K.H."/>
            <person name="Park Y.H."/>
        </authorList>
    </citation>
    <scope>NUCLEOTIDE SEQUENCE [LARGE SCALE GENOMIC DNA]</scope>
    <source>
        <strain evidence="2 3">HSL-3</strain>
    </source>
</reference>
<dbReference type="Proteomes" id="UP000297982">
    <property type="component" value="Unassembled WGS sequence"/>
</dbReference>
<evidence type="ECO:0000259" key="1">
    <source>
        <dbReference type="PROSITE" id="PS51186"/>
    </source>
</evidence>
<dbReference type="CDD" id="cd04301">
    <property type="entry name" value="NAT_SF"/>
    <property type="match status" value="1"/>
</dbReference>
<comment type="caution">
    <text evidence="2">The sequence shown here is derived from an EMBL/GenBank/DDBJ whole genome shotgun (WGS) entry which is preliminary data.</text>
</comment>
<dbReference type="AlphaFoldDB" id="A0A4Z0GXN3"/>
<feature type="domain" description="N-acetyltransferase" evidence="1">
    <location>
        <begin position="6"/>
        <end position="148"/>
    </location>
</feature>
<dbReference type="STRING" id="192814.GCA_900166575_03717"/>
<protein>
    <submittedName>
        <fullName evidence="2">GNAT family N-acetyltransferase</fullName>
    </submittedName>
</protein>
<dbReference type="Gene3D" id="3.40.630.30">
    <property type="match status" value="1"/>
</dbReference>
<organism evidence="2 3">
    <name type="scientific">Halobacillus salinus</name>
    <dbReference type="NCBI Taxonomy" id="192814"/>
    <lineage>
        <taxon>Bacteria</taxon>
        <taxon>Bacillati</taxon>
        <taxon>Bacillota</taxon>
        <taxon>Bacilli</taxon>
        <taxon>Bacillales</taxon>
        <taxon>Bacillaceae</taxon>
        <taxon>Halobacillus</taxon>
    </lineage>
</organism>
<dbReference type="EMBL" id="SRJC01000004">
    <property type="protein sequence ID" value="TGB01890.1"/>
    <property type="molecule type" value="Genomic_DNA"/>
</dbReference>
<accession>A0A4Z0GXN3</accession>
<name>A0A4Z0GXN3_9BACI</name>
<dbReference type="Pfam" id="PF00583">
    <property type="entry name" value="Acetyltransf_1"/>
    <property type="match status" value="1"/>
</dbReference>
<dbReference type="RefSeq" id="WP_135328187.1">
    <property type="nucleotide sequence ID" value="NZ_SRJC01000004.1"/>
</dbReference>
<evidence type="ECO:0000313" key="2">
    <source>
        <dbReference type="EMBL" id="TGB01890.1"/>
    </source>
</evidence>
<dbReference type="InterPro" id="IPR000182">
    <property type="entry name" value="GNAT_dom"/>
</dbReference>
<keyword evidence="2" id="KW-0808">Transferase</keyword>
<dbReference type="InterPro" id="IPR016181">
    <property type="entry name" value="Acyl_CoA_acyltransferase"/>
</dbReference>
<proteinExistence type="predicted"/>
<gene>
    <name evidence="2" type="ORF">E4663_14745</name>
</gene>
<sequence>MEWIKKTYEELTKDELYTLLKKRVEIFVVEQECPYPEIDGRDEECLHIWLEEAGEMIAYCRLVPPEEEEGTYSIGRVLITDPYRLKGYARQMMNYAIDVLFEEVGVDTIALHGQEHLRHFYGSFGFKEVSDVYLEDEIPHVDMVMSTSERL</sequence>
<dbReference type="GO" id="GO:0016747">
    <property type="term" value="F:acyltransferase activity, transferring groups other than amino-acyl groups"/>
    <property type="evidence" value="ECO:0007669"/>
    <property type="project" value="InterPro"/>
</dbReference>